<dbReference type="SUPFAM" id="SSF144232">
    <property type="entry name" value="HIT/MYND zinc finger-like"/>
    <property type="match status" value="1"/>
</dbReference>
<evidence type="ECO:0000256" key="1">
    <source>
        <dbReference type="ARBA" id="ARBA00022723"/>
    </source>
</evidence>
<keyword evidence="1" id="KW-0479">Metal-binding</keyword>
<dbReference type="InterPro" id="IPR046824">
    <property type="entry name" value="Mss51-like_C"/>
</dbReference>
<protein>
    <submittedName>
        <fullName evidence="6">Zinc finger MYND domain-containing protein 15</fullName>
    </submittedName>
</protein>
<dbReference type="Pfam" id="PF01753">
    <property type="entry name" value="zf-MYND"/>
    <property type="match status" value="1"/>
</dbReference>
<evidence type="ECO:0000313" key="6">
    <source>
        <dbReference type="EMBL" id="KAK7013731.1"/>
    </source>
</evidence>
<evidence type="ECO:0000313" key="7">
    <source>
        <dbReference type="Proteomes" id="UP001362999"/>
    </source>
</evidence>
<comment type="caution">
    <text evidence="6">The sequence shown here is derived from an EMBL/GenBank/DDBJ whole genome shotgun (WGS) entry which is preliminary data.</text>
</comment>
<keyword evidence="7" id="KW-1185">Reference proteome</keyword>
<dbReference type="Gene3D" id="6.10.140.2220">
    <property type="match status" value="1"/>
</dbReference>
<name>A0AAW0AKM0_9AGAR</name>
<dbReference type="InterPro" id="IPR002893">
    <property type="entry name" value="Znf_MYND"/>
</dbReference>
<feature type="domain" description="MYND-type" evidence="5">
    <location>
        <begin position="45"/>
        <end position="88"/>
    </location>
</feature>
<evidence type="ECO:0000256" key="4">
    <source>
        <dbReference type="PROSITE-ProRule" id="PRU00134"/>
    </source>
</evidence>
<evidence type="ECO:0000259" key="5">
    <source>
        <dbReference type="PROSITE" id="PS50865"/>
    </source>
</evidence>
<accession>A0AAW0AKM0</accession>
<keyword evidence="2 4" id="KW-0863">Zinc-finger</keyword>
<dbReference type="PANTHER" id="PTHR47570:SF1">
    <property type="entry name" value="ZINC ION BINDING PROTEIN"/>
    <property type="match status" value="1"/>
</dbReference>
<proteinExistence type="predicted"/>
<dbReference type="GO" id="GO:0008270">
    <property type="term" value="F:zinc ion binding"/>
    <property type="evidence" value="ECO:0007669"/>
    <property type="project" value="UniProtKB-KW"/>
</dbReference>
<gene>
    <name evidence="6" type="ORF">R3P38DRAFT_2720449</name>
</gene>
<reference evidence="6 7" key="1">
    <citation type="journal article" date="2024" name="J Genomics">
        <title>Draft genome sequencing and assembly of Favolaschia claudopus CIRM-BRFM 2984 isolated from oak limbs.</title>
        <authorList>
            <person name="Navarro D."/>
            <person name="Drula E."/>
            <person name="Chaduli D."/>
            <person name="Cazenave R."/>
            <person name="Ahrendt S."/>
            <person name="Wang J."/>
            <person name="Lipzen A."/>
            <person name="Daum C."/>
            <person name="Barry K."/>
            <person name="Grigoriev I.V."/>
            <person name="Favel A."/>
            <person name="Rosso M.N."/>
            <person name="Martin F."/>
        </authorList>
    </citation>
    <scope>NUCLEOTIDE SEQUENCE [LARGE SCALE GENOMIC DNA]</scope>
    <source>
        <strain evidence="6 7">CIRM-BRFM 2984</strain>
    </source>
</reference>
<evidence type="ECO:0000256" key="2">
    <source>
        <dbReference type="ARBA" id="ARBA00022771"/>
    </source>
</evidence>
<evidence type="ECO:0000256" key="3">
    <source>
        <dbReference type="ARBA" id="ARBA00022833"/>
    </source>
</evidence>
<dbReference type="EMBL" id="JAWWNJ010000058">
    <property type="protein sequence ID" value="KAK7013731.1"/>
    <property type="molecule type" value="Genomic_DNA"/>
</dbReference>
<dbReference type="AlphaFoldDB" id="A0AAW0AKM0"/>
<keyword evidence="3" id="KW-0862">Zinc</keyword>
<dbReference type="Proteomes" id="UP001362999">
    <property type="component" value="Unassembled WGS sequence"/>
</dbReference>
<organism evidence="6 7">
    <name type="scientific">Favolaschia claudopus</name>
    <dbReference type="NCBI Taxonomy" id="2862362"/>
    <lineage>
        <taxon>Eukaryota</taxon>
        <taxon>Fungi</taxon>
        <taxon>Dikarya</taxon>
        <taxon>Basidiomycota</taxon>
        <taxon>Agaricomycotina</taxon>
        <taxon>Agaricomycetes</taxon>
        <taxon>Agaricomycetidae</taxon>
        <taxon>Agaricales</taxon>
        <taxon>Marasmiineae</taxon>
        <taxon>Mycenaceae</taxon>
        <taxon>Favolaschia</taxon>
    </lineage>
</organism>
<sequence>MMAIDKLSPEIFFGGIVKCAKALIEAEKNGTADTSEYDYSVQATCFVCRQPVFKVLRCSACKAIIYCGKECAAKHWKTGPPPVHKSLCSYNKRHMERREYYDSIVKSFPWGRLESDGTFNLDIARARFGVLGGTGTGYWSHRGGTVSHSHQTENHPEAYPSAVRELFSAFHHMDGADLLKSKHPTDIEGWKLEEAFIPYLNFPSAEKRPALLTSKLESWDAWYEWRKLPKASPAALLMSFPLTVYRLLVHCLEVTSPAHASPTKRRPLSIHLLGAEVELNYLPIFAELALLLPYHDINIIIFGSAPATLVAAAKSKPSSLVAKSSLSKKPTKLPLFEYTAPTECGGSTLAIHLCGDSTVWSQKTSSPFSAPDALIALNGGLGSYPEWLPVIQEAHRSEIPFGVSEYAEQSAEHTASMLSMRGAAAGGKQRMLWEYVLGIEANPFHRPGQRNMPAHRMPNHVNGFTIVVVKKD</sequence>
<dbReference type="Pfam" id="PF20179">
    <property type="entry name" value="MSS51_C"/>
    <property type="match status" value="1"/>
</dbReference>
<dbReference type="PROSITE" id="PS50865">
    <property type="entry name" value="ZF_MYND_2"/>
    <property type="match status" value="1"/>
</dbReference>
<dbReference type="PANTHER" id="PTHR47570">
    <property type="entry name" value="ZINC ION BINDING PROTEIN"/>
    <property type="match status" value="1"/>
</dbReference>